<keyword evidence="2" id="KW-0472">Membrane</keyword>
<feature type="compositionally biased region" description="Basic and acidic residues" evidence="1">
    <location>
        <begin position="151"/>
        <end position="160"/>
    </location>
</feature>
<keyword evidence="2" id="KW-1133">Transmembrane helix</keyword>
<protein>
    <submittedName>
        <fullName evidence="3">LMSTEN motif-containing protein</fullName>
    </submittedName>
</protein>
<feature type="transmembrane region" description="Helical" evidence="2">
    <location>
        <begin position="12"/>
        <end position="34"/>
    </location>
</feature>
<evidence type="ECO:0000313" key="3">
    <source>
        <dbReference type="EMBL" id="SJZ45707.1"/>
    </source>
</evidence>
<evidence type="ECO:0000256" key="1">
    <source>
        <dbReference type="SAM" id="MobiDB-lite"/>
    </source>
</evidence>
<dbReference type="STRING" id="413434.SAMN04488132_102102"/>
<feature type="region of interest" description="Disordered" evidence="1">
    <location>
        <begin position="151"/>
        <end position="171"/>
    </location>
</feature>
<sequence>MKEMIDLYVKVVIAMLGFIGPSFSLWIPLFYSAIENAQDRSRAQIRRIQNLLEEDPDYEGKVNELSMLLKRNKQEVRKLHPKYQILRLMTGLGVAIFFAELYYVLKVQVYSLYSIYFNIGALFFSCLGSIFSLLVLWQLFSTIIKAKEEEQKMKKKRPEEPGADFSINYNN</sequence>
<evidence type="ECO:0000256" key="2">
    <source>
        <dbReference type="SAM" id="Phobius"/>
    </source>
</evidence>
<keyword evidence="2" id="KW-0812">Transmembrane</keyword>
<dbReference type="Proteomes" id="UP000190888">
    <property type="component" value="Unassembled WGS sequence"/>
</dbReference>
<dbReference type="AlphaFoldDB" id="A0A1T4KTS1"/>
<reference evidence="3 4" key="1">
    <citation type="submission" date="2017-02" db="EMBL/GenBank/DDBJ databases">
        <authorList>
            <person name="Peterson S.W."/>
        </authorList>
    </citation>
    <scope>NUCLEOTIDE SEQUENCE [LARGE SCALE GENOMIC DNA]</scope>
    <source>
        <strain evidence="3 4">DSM 22335</strain>
    </source>
</reference>
<proteinExistence type="predicted"/>
<dbReference type="OrthoDB" id="10003831at2"/>
<name>A0A1T4KTS1_9BACT</name>
<accession>A0A1T4KTS1</accession>
<feature type="transmembrane region" description="Helical" evidence="2">
    <location>
        <begin position="115"/>
        <end position="137"/>
    </location>
</feature>
<feature type="transmembrane region" description="Helical" evidence="2">
    <location>
        <begin position="85"/>
        <end position="103"/>
    </location>
</feature>
<organism evidence="3 4">
    <name type="scientific">Sediminibacterium ginsengisoli</name>
    <dbReference type="NCBI Taxonomy" id="413434"/>
    <lineage>
        <taxon>Bacteria</taxon>
        <taxon>Pseudomonadati</taxon>
        <taxon>Bacteroidota</taxon>
        <taxon>Chitinophagia</taxon>
        <taxon>Chitinophagales</taxon>
        <taxon>Chitinophagaceae</taxon>
        <taxon>Sediminibacterium</taxon>
    </lineage>
</organism>
<dbReference type="RefSeq" id="WP_139366968.1">
    <property type="nucleotide sequence ID" value="NZ_FUWH01000002.1"/>
</dbReference>
<dbReference type="EMBL" id="FUWH01000002">
    <property type="protein sequence ID" value="SJZ45707.1"/>
    <property type="molecule type" value="Genomic_DNA"/>
</dbReference>
<evidence type="ECO:0000313" key="4">
    <source>
        <dbReference type="Proteomes" id="UP000190888"/>
    </source>
</evidence>
<gene>
    <name evidence="3" type="ORF">SAMN04488132_102102</name>
</gene>
<keyword evidence="4" id="KW-1185">Reference proteome</keyword>